<reference evidence="4" key="1">
    <citation type="journal article" date="2019" name="Int. J. Syst. Evol. Microbiol.">
        <title>The Global Catalogue of Microorganisms (GCM) 10K type strain sequencing project: providing services to taxonomists for standard genome sequencing and annotation.</title>
        <authorList>
            <consortium name="The Broad Institute Genomics Platform"/>
            <consortium name="The Broad Institute Genome Sequencing Center for Infectious Disease"/>
            <person name="Wu L."/>
            <person name="Ma J."/>
        </authorList>
    </citation>
    <scope>NUCLEOTIDE SEQUENCE [LARGE SCALE GENOMIC DNA]</scope>
    <source>
        <strain evidence="4">CGMCC 4.1622</strain>
    </source>
</reference>
<dbReference type="Pfam" id="PF13191">
    <property type="entry name" value="AAA_16"/>
    <property type="match status" value="1"/>
</dbReference>
<dbReference type="GO" id="GO:0005524">
    <property type="term" value="F:ATP binding"/>
    <property type="evidence" value="ECO:0007669"/>
    <property type="project" value="UniProtKB-KW"/>
</dbReference>
<dbReference type="EMBL" id="JBHSOC010000001">
    <property type="protein sequence ID" value="MFC5640018.1"/>
    <property type="molecule type" value="Genomic_DNA"/>
</dbReference>
<keyword evidence="3" id="KW-0547">Nucleotide-binding</keyword>
<evidence type="ECO:0000313" key="4">
    <source>
        <dbReference type="Proteomes" id="UP001596066"/>
    </source>
</evidence>
<feature type="region of interest" description="Disordered" evidence="1">
    <location>
        <begin position="46"/>
        <end position="68"/>
    </location>
</feature>
<dbReference type="InterPro" id="IPR027417">
    <property type="entry name" value="P-loop_NTPase"/>
</dbReference>
<keyword evidence="4" id="KW-1185">Reference proteome</keyword>
<gene>
    <name evidence="3" type="ORF">ACFPZF_01430</name>
</gene>
<dbReference type="Proteomes" id="UP001596066">
    <property type="component" value="Unassembled WGS sequence"/>
</dbReference>
<evidence type="ECO:0000313" key="3">
    <source>
        <dbReference type="EMBL" id="MFC5640018.1"/>
    </source>
</evidence>
<proteinExistence type="predicted"/>
<sequence>MTGELVDRTDLLDRIRAALVQGSVLLHGPAGIGKTAVLDALAEEAGSAGSRYSGAVRRRPSPNCRTSP</sequence>
<dbReference type="InterPro" id="IPR041664">
    <property type="entry name" value="AAA_16"/>
</dbReference>
<keyword evidence="3" id="KW-0067">ATP-binding</keyword>
<dbReference type="Gene3D" id="3.40.50.300">
    <property type="entry name" value="P-loop containing nucleotide triphosphate hydrolases"/>
    <property type="match status" value="1"/>
</dbReference>
<evidence type="ECO:0000256" key="1">
    <source>
        <dbReference type="SAM" id="MobiDB-lite"/>
    </source>
</evidence>
<name>A0ABW0V2D8_9ACTN</name>
<accession>A0ABW0V2D8</accession>
<dbReference type="RefSeq" id="WP_346141068.1">
    <property type="nucleotide sequence ID" value="NZ_BAAAUA010000002.1"/>
</dbReference>
<organism evidence="3 4">
    <name type="scientific">Kitasatospora cinereorecta</name>
    <dbReference type="NCBI Taxonomy" id="285560"/>
    <lineage>
        <taxon>Bacteria</taxon>
        <taxon>Bacillati</taxon>
        <taxon>Actinomycetota</taxon>
        <taxon>Actinomycetes</taxon>
        <taxon>Kitasatosporales</taxon>
        <taxon>Streptomycetaceae</taxon>
        <taxon>Kitasatospora</taxon>
    </lineage>
</organism>
<comment type="caution">
    <text evidence="3">The sequence shown here is derived from an EMBL/GenBank/DDBJ whole genome shotgun (WGS) entry which is preliminary data.</text>
</comment>
<protein>
    <submittedName>
        <fullName evidence="3">ATP-binding protein</fullName>
    </submittedName>
</protein>
<feature type="domain" description="Orc1-like AAA ATPase" evidence="2">
    <location>
        <begin position="9"/>
        <end position="48"/>
    </location>
</feature>
<dbReference type="SUPFAM" id="SSF52540">
    <property type="entry name" value="P-loop containing nucleoside triphosphate hydrolases"/>
    <property type="match status" value="1"/>
</dbReference>
<evidence type="ECO:0000259" key="2">
    <source>
        <dbReference type="Pfam" id="PF13191"/>
    </source>
</evidence>